<evidence type="ECO:0000313" key="3">
    <source>
        <dbReference type="Proteomes" id="UP000265520"/>
    </source>
</evidence>
<evidence type="ECO:0000313" key="2">
    <source>
        <dbReference type="EMBL" id="MCH99491.1"/>
    </source>
</evidence>
<proteinExistence type="predicted"/>
<feature type="region of interest" description="Disordered" evidence="1">
    <location>
        <begin position="1"/>
        <end position="21"/>
    </location>
</feature>
<name>A0A392NJ85_9FABA</name>
<dbReference type="AlphaFoldDB" id="A0A392NJ85"/>
<dbReference type="EMBL" id="LXQA010040456">
    <property type="protein sequence ID" value="MCH99491.1"/>
    <property type="molecule type" value="Genomic_DNA"/>
</dbReference>
<keyword evidence="3" id="KW-1185">Reference proteome</keyword>
<organism evidence="2 3">
    <name type="scientific">Trifolium medium</name>
    <dbReference type="NCBI Taxonomy" id="97028"/>
    <lineage>
        <taxon>Eukaryota</taxon>
        <taxon>Viridiplantae</taxon>
        <taxon>Streptophyta</taxon>
        <taxon>Embryophyta</taxon>
        <taxon>Tracheophyta</taxon>
        <taxon>Spermatophyta</taxon>
        <taxon>Magnoliopsida</taxon>
        <taxon>eudicotyledons</taxon>
        <taxon>Gunneridae</taxon>
        <taxon>Pentapetalae</taxon>
        <taxon>rosids</taxon>
        <taxon>fabids</taxon>
        <taxon>Fabales</taxon>
        <taxon>Fabaceae</taxon>
        <taxon>Papilionoideae</taxon>
        <taxon>50 kb inversion clade</taxon>
        <taxon>NPAAA clade</taxon>
        <taxon>Hologalegina</taxon>
        <taxon>IRL clade</taxon>
        <taxon>Trifolieae</taxon>
        <taxon>Trifolium</taxon>
    </lineage>
</organism>
<accession>A0A392NJ85</accession>
<evidence type="ECO:0000256" key="1">
    <source>
        <dbReference type="SAM" id="MobiDB-lite"/>
    </source>
</evidence>
<protein>
    <submittedName>
        <fullName evidence="2">Uncharacterized protein</fullName>
    </submittedName>
</protein>
<dbReference type="Proteomes" id="UP000265520">
    <property type="component" value="Unassembled WGS sequence"/>
</dbReference>
<comment type="caution">
    <text evidence="2">The sequence shown here is derived from an EMBL/GenBank/DDBJ whole genome shotgun (WGS) entry which is preliminary data.</text>
</comment>
<reference evidence="2 3" key="1">
    <citation type="journal article" date="2018" name="Front. Plant Sci.">
        <title>Red Clover (Trifolium pratense) and Zigzag Clover (T. medium) - A Picture of Genomic Similarities and Differences.</title>
        <authorList>
            <person name="Dluhosova J."/>
            <person name="Istvanek J."/>
            <person name="Nedelnik J."/>
            <person name="Repkova J."/>
        </authorList>
    </citation>
    <scope>NUCLEOTIDE SEQUENCE [LARGE SCALE GENOMIC DNA]</scope>
    <source>
        <strain evidence="3">cv. 10/8</strain>
        <tissue evidence="2">Leaf</tissue>
    </source>
</reference>
<sequence>MVAENKRMLAQRTGNKEEKNAFSPHFMPHLLRNCAAMNGTMAATLIRDTSPYFLAQDRCNAIATAMAEIYLRT</sequence>